<dbReference type="RefSeq" id="WP_157894436.1">
    <property type="nucleotide sequence ID" value="NZ_JARUKS010000168.1"/>
</dbReference>
<comment type="caution">
    <text evidence="1">The sequence shown here is derived from an EMBL/GenBank/DDBJ whole genome shotgun (WGS) entry which is preliminary data.</text>
</comment>
<organism evidence="1 2">
    <name type="scientific">Mycolicibacterium fortuitum</name>
    <name type="common">Mycobacterium fortuitum</name>
    <dbReference type="NCBI Taxonomy" id="1766"/>
    <lineage>
        <taxon>Bacteria</taxon>
        <taxon>Bacillati</taxon>
        <taxon>Actinomycetota</taxon>
        <taxon>Actinomycetes</taxon>
        <taxon>Mycobacteriales</taxon>
        <taxon>Mycobacteriaceae</taxon>
        <taxon>Mycolicibacterium</taxon>
    </lineage>
</organism>
<evidence type="ECO:0000313" key="2">
    <source>
        <dbReference type="Proteomes" id="UP001186041"/>
    </source>
</evidence>
<protein>
    <submittedName>
        <fullName evidence="1">Uncharacterized protein</fullName>
    </submittedName>
</protein>
<dbReference type="EMBL" id="JAWLVV010000108">
    <property type="protein sequence ID" value="MDV7295707.1"/>
    <property type="molecule type" value="Genomic_DNA"/>
</dbReference>
<reference evidence="1" key="1">
    <citation type="submission" date="2023-10" db="EMBL/GenBank/DDBJ databases">
        <title>Mycolicibacterium fortuitum clinical isolates causing pulmonary infections in humans.</title>
        <authorList>
            <person name="Mejia-Ponce P.M."/>
            <person name="Zenteno-Cuevas R."/>
            <person name="Licona-Cassani C."/>
        </authorList>
    </citation>
    <scope>NUCLEOTIDE SEQUENCE</scope>
    <source>
        <strain evidence="1">M8</strain>
    </source>
</reference>
<accession>A0AAE5AHA9</accession>
<dbReference type="Proteomes" id="UP001186041">
    <property type="component" value="Unassembled WGS sequence"/>
</dbReference>
<name>A0AAE5AHA9_MYCFO</name>
<evidence type="ECO:0000313" key="1">
    <source>
        <dbReference type="EMBL" id="MDV7295707.1"/>
    </source>
</evidence>
<dbReference type="AlphaFoldDB" id="A0AAE5AHA9"/>
<proteinExistence type="predicted"/>
<sequence>MLHLLDYGDRAELPHLASLFDIDNKCGGGVGLQEANAYLELTAPVMAQT</sequence>
<gene>
    <name evidence="1" type="ORF">R4485_36785</name>
</gene>